<dbReference type="Proteomes" id="UP000677913">
    <property type="component" value="Unassembled WGS sequence"/>
</dbReference>
<sequence>MKPIKSHSPIKRRALLLAAVPLTAVLAGGVAVAATGASSPSAPAGTTSTLQDRDRARDGSCLESPTATPSATATTLQDRDRARDGSCLDSPTAVPGTSPQHMYEHQHQHGEGVAGR</sequence>
<comment type="caution">
    <text evidence="3">The sequence shown here is derived from an EMBL/GenBank/DDBJ whole genome shotgun (WGS) entry which is preliminary data.</text>
</comment>
<organism evidence="3 4">
    <name type="scientific">Actinocrinis puniceicyclus</name>
    <dbReference type="NCBI Taxonomy" id="977794"/>
    <lineage>
        <taxon>Bacteria</taxon>
        <taxon>Bacillati</taxon>
        <taxon>Actinomycetota</taxon>
        <taxon>Actinomycetes</taxon>
        <taxon>Catenulisporales</taxon>
        <taxon>Actinospicaceae</taxon>
        <taxon>Actinocrinis</taxon>
    </lineage>
</organism>
<feature type="signal peptide" evidence="2">
    <location>
        <begin position="1"/>
        <end position="33"/>
    </location>
</feature>
<evidence type="ECO:0000313" key="4">
    <source>
        <dbReference type="Proteomes" id="UP000677913"/>
    </source>
</evidence>
<feature type="compositionally biased region" description="Low complexity" evidence="1">
    <location>
        <begin position="34"/>
        <end position="50"/>
    </location>
</feature>
<evidence type="ECO:0000256" key="1">
    <source>
        <dbReference type="SAM" id="MobiDB-lite"/>
    </source>
</evidence>
<name>A0A8J7WHK1_9ACTN</name>
<evidence type="ECO:0000313" key="3">
    <source>
        <dbReference type="EMBL" id="MBS2962338.1"/>
    </source>
</evidence>
<dbReference type="InterPro" id="IPR006311">
    <property type="entry name" value="TAT_signal"/>
</dbReference>
<feature type="chain" id="PRO_5035210843" description="Secreted protein" evidence="2">
    <location>
        <begin position="34"/>
        <end position="116"/>
    </location>
</feature>
<protein>
    <recommendedName>
        <fullName evidence="5">Secreted protein</fullName>
    </recommendedName>
</protein>
<evidence type="ECO:0008006" key="5">
    <source>
        <dbReference type="Google" id="ProtNLM"/>
    </source>
</evidence>
<dbReference type="AlphaFoldDB" id="A0A8J7WHK1"/>
<dbReference type="EMBL" id="JAGSXH010000010">
    <property type="protein sequence ID" value="MBS2962338.1"/>
    <property type="molecule type" value="Genomic_DNA"/>
</dbReference>
<feature type="compositionally biased region" description="Basic and acidic residues" evidence="1">
    <location>
        <begin position="51"/>
        <end position="60"/>
    </location>
</feature>
<feature type="region of interest" description="Disordered" evidence="1">
    <location>
        <begin position="34"/>
        <end position="116"/>
    </location>
</feature>
<proteinExistence type="predicted"/>
<dbReference type="PROSITE" id="PS51318">
    <property type="entry name" value="TAT"/>
    <property type="match status" value="1"/>
</dbReference>
<evidence type="ECO:0000256" key="2">
    <source>
        <dbReference type="SAM" id="SignalP"/>
    </source>
</evidence>
<reference evidence="3" key="1">
    <citation type="submission" date="2021-04" db="EMBL/GenBank/DDBJ databases">
        <title>Genome based classification of Actinospica acidithermotolerans sp. nov., an actinobacterium isolated from an Indonesian hot spring.</title>
        <authorList>
            <person name="Kusuma A.B."/>
            <person name="Putra K.E."/>
            <person name="Nafisah S."/>
            <person name="Loh J."/>
            <person name="Nouioui I."/>
            <person name="Goodfellow M."/>
        </authorList>
    </citation>
    <scope>NUCLEOTIDE SEQUENCE</scope>
    <source>
        <strain evidence="3">DSM 45618</strain>
    </source>
</reference>
<dbReference type="RefSeq" id="WP_211464895.1">
    <property type="nucleotide sequence ID" value="NZ_JAGSXH010000010.1"/>
</dbReference>
<accession>A0A8J7WHK1</accession>
<feature type="compositionally biased region" description="Low complexity" evidence="1">
    <location>
        <begin position="64"/>
        <end position="75"/>
    </location>
</feature>
<keyword evidence="4" id="KW-1185">Reference proteome</keyword>
<feature type="compositionally biased region" description="Basic and acidic residues" evidence="1">
    <location>
        <begin position="77"/>
        <end position="86"/>
    </location>
</feature>
<keyword evidence="2" id="KW-0732">Signal</keyword>
<gene>
    <name evidence="3" type="ORF">KGA66_04720</name>
</gene>